<dbReference type="Proteomes" id="UP001431783">
    <property type="component" value="Unassembled WGS sequence"/>
</dbReference>
<dbReference type="EMBL" id="JARQZJ010000003">
    <property type="protein sequence ID" value="KAK9870676.1"/>
    <property type="molecule type" value="Genomic_DNA"/>
</dbReference>
<dbReference type="InterPro" id="IPR029526">
    <property type="entry name" value="PGBD"/>
</dbReference>
<evidence type="ECO:0000259" key="2">
    <source>
        <dbReference type="Pfam" id="PF13843"/>
    </source>
</evidence>
<keyword evidence="4" id="KW-1185">Reference proteome</keyword>
<evidence type="ECO:0000313" key="3">
    <source>
        <dbReference type="EMBL" id="KAK9870676.1"/>
    </source>
</evidence>
<feature type="domain" description="PiggyBac transposable element-derived protein" evidence="2">
    <location>
        <begin position="11"/>
        <end position="60"/>
    </location>
</feature>
<evidence type="ECO:0000256" key="1">
    <source>
        <dbReference type="SAM" id="Phobius"/>
    </source>
</evidence>
<name>A0AAW1TSD1_9CUCU</name>
<reference evidence="3 4" key="1">
    <citation type="submission" date="2023-03" db="EMBL/GenBank/DDBJ databases">
        <title>Genome insight into feeding habits of ladybird beetles.</title>
        <authorList>
            <person name="Li H.-S."/>
            <person name="Huang Y.-H."/>
            <person name="Pang H."/>
        </authorList>
    </citation>
    <scope>NUCLEOTIDE SEQUENCE [LARGE SCALE GENOMIC DNA]</scope>
    <source>
        <strain evidence="3">SYSU_2023b</strain>
        <tissue evidence="3">Whole body</tissue>
    </source>
</reference>
<proteinExistence type="predicted"/>
<dbReference type="Pfam" id="PF13843">
    <property type="entry name" value="DDE_Tnp_1_7"/>
    <property type="match status" value="1"/>
</dbReference>
<keyword evidence="1" id="KW-0472">Membrane</keyword>
<organism evidence="3 4">
    <name type="scientific">Henosepilachna vigintioctopunctata</name>
    <dbReference type="NCBI Taxonomy" id="420089"/>
    <lineage>
        <taxon>Eukaryota</taxon>
        <taxon>Metazoa</taxon>
        <taxon>Ecdysozoa</taxon>
        <taxon>Arthropoda</taxon>
        <taxon>Hexapoda</taxon>
        <taxon>Insecta</taxon>
        <taxon>Pterygota</taxon>
        <taxon>Neoptera</taxon>
        <taxon>Endopterygota</taxon>
        <taxon>Coleoptera</taxon>
        <taxon>Polyphaga</taxon>
        <taxon>Cucujiformia</taxon>
        <taxon>Coccinelloidea</taxon>
        <taxon>Coccinellidae</taxon>
        <taxon>Epilachninae</taxon>
        <taxon>Epilachnini</taxon>
        <taxon>Henosepilachna</taxon>
    </lineage>
</organism>
<evidence type="ECO:0000313" key="4">
    <source>
        <dbReference type="Proteomes" id="UP001431783"/>
    </source>
</evidence>
<feature type="transmembrane region" description="Helical" evidence="1">
    <location>
        <begin position="48"/>
        <end position="68"/>
    </location>
</feature>
<accession>A0AAW1TSD1</accession>
<dbReference type="AlphaFoldDB" id="A0AAW1TSD1"/>
<comment type="caution">
    <text evidence="3">The sequence shown here is derived from an EMBL/GenBank/DDBJ whole genome shotgun (WGS) entry which is preliminary data.</text>
</comment>
<keyword evidence="1" id="KW-0812">Transmembrane</keyword>
<protein>
    <recommendedName>
        <fullName evidence="2">PiggyBac transposable element-derived protein domain-containing protein</fullName>
    </recommendedName>
</protein>
<gene>
    <name evidence="3" type="ORF">WA026_008236</name>
</gene>
<sequence length="157" mass="18475">MHADTAVSDCTKTKPNMINYYDKYKTSVDNMDQMVEDIHPKASRSSRWPVAIFYNMLDMASLATYLIYFESKNILRKKTTKRRFFYADSIMDSNIKKVYKEEKHGLLFLISMTTVKKMNLIDIDLKAYKEVSNLTFSDPSESRMVAAHKCFIYKRFI</sequence>
<keyword evidence="1" id="KW-1133">Transmembrane helix</keyword>